<protein>
    <recommendedName>
        <fullName evidence="3">NIPSNAP domain-containing protein</fullName>
    </recommendedName>
</protein>
<dbReference type="AlphaFoldDB" id="A0A800N8I3"/>
<organism evidence="1 2">
    <name type="scientific">Cytobacillus firmus</name>
    <name type="common">Bacillus firmus</name>
    <dbReference type="NCBI Taxonomy" id="1399"/>
    <lineage>
        <taxon>Bacteria</taxon>
        <taxon>Bacillati</taxon>
        <taxon>Bacillota</taxon>
        <taxon>Bacilli</taxon>
        <taxon>Bacillales</taxon>
        <taxon>Bacillaceae</taxon>
        <taxon>Cytobacillus</taxon>
    </lineage>
</organism>
<reference evidence="1 2" key="1">
    <citation type="journal article" date="2020" name="G3 (Bethesda)">
        <title>Whole Genome Sequencing and Comparative Genomics of Two Nematicidal Bacillus Strains Reveals a Wide Range of Possible Virulence Factors.</title>
        <authorList>
            <person name="Susic N."/>
            <person name="Janezic S."/>
            <person name="Rupnik M."/>
            <person name="Geric Stare B."/>
        </authorList>
    </citation>
    <scope>NUCLEOTIDE SEQUENCE [LARGE SCALE GENOMIC DNA]</scope>
    <source>
        <strain evidence="1 2">I-1582</strain>
    </source>
</reference>
<sequence>MSVFVYQSFQLKQDNFVEALKTLRMIQNYRNENYQHKIELLSPISGDDHTYAFLSTYEGLAEMELQNKKMFEDEEYKKLIEQFFLEDIVQGSMNTQLLRSITGLKSDSSEKKK</sequence>
<evidence type="ECO:0008006" key="3">
    <source>
        <dbReference type="Google" id="ProtNLM"/>
    </source>
</evidence>
<dbReference type="Proteomes" id="UP000465778">
    <property type="component" value="Unassembled WGS sequence"/>
</dbReference>
<comment type="caution">
    <text evidence="1">The sequence shown here is derived from an EMBL/GenBank/DDBJ whole genome shotgun (WGS) entry which is preliminary data.</text>
</comment>
<name>A0A800N8I3_CYTFI</name>
<dbReference type="OrthoDB" id="2921817at2"/>
<gene>
    <name evidence="1" type="ORF">KIS1582_4434</name>
</gene>
<evidence type="ECO:0000313" key="2">
    <source>
        <dbReference type="Proteomes" id="UP000465778"/>
    </source>
</evidence>
<dbReference type="RefSeq" id="WP_159346775.1">
    <property type="nucleotide sequence ID" value="NZ_JBALOT010000065.1"/>
</dbReference>
<proteinExistence type="predicted"/>
<dbReference type="EMBL" id="VDEM01000081">
    <property type="protein sequence ID" value="KAF0821812.1"/>
    <property type="molecule type" value="Genomic_DNA"/>
</dbReference>
<evidence type="ECO:0000313" key="1">
    <source>
        <dbReference type="EMBL" id="KAF0821812.1"/>
    </source>
</evidence>
<accession>A0A800N8I3</accession>